<dbReference type="Proteomes" id="UP000828390">
    <property type="component" value="Unassembled WGS sequence"/>
</dbReference>
<dbReference type="OrthoDB" id="10029014at2759"/>
<feature type="transmembrane region" description="Helical" evidence="5">
    <location>
        <begin position="208"/>
        <end position="234"/>
    </location>
</feature>
<evidence type="ECO:0000256" key="5">
    <source>
        <dbReference type="SAM" id="Phobius"/>
    </source>
</evidence>
<dbReference type="InterPro" id="IPR000276">
    <property type="entry name" value="GPCR_Rhodpsn"/>
</dbReference>
<reference evidence="7" key="1">
    <citation type="journal article" date="2019" name="bioRxiv">
        <title>The Genome of the Zebra Mussel, Dreissena polymorpha: A Resource for Invasive Species Research.</title>
        <authorList>
            <person name="McCartney M.A."/>
            <person name="Auch B."/>
            <person name="Kono T."/>
            <person name="Mallez S."/>
            <person name="Zhang Y."/>
            <person name="Obille A."/>
            <person name="Becker A."/>
            <person name="Abrahante J.E."/>
            <person name="Garbe J."/>
            <person name="Badalamenti J.P."/>
            <person name="Herman A."/>
            <person name="Mangelson H."/>
            <person name="Liachko I."/>
            <person name="Sullivan S."/>
            <person name="Sone E.D."/>
            <person name="Koren S."/>
            <person name="Silverstein K.A.T."/>
            <person name="Beckman K.B."/>
            <person name="Gohl D.M."/>
        </authorList>
    </citation>
    <scope>NUCLEOTIDE SEQUENCE</scope>
    <source>
        <strain evidence="7">Duluth1</strain>
        <tissue evidence="7">Whole animal</tissue>
    </source>
</reference>
<gene>
    <name evidence="7" type="ORF">DPMN_151873</name>
</gene>
<dbReference type="PANTHER" id="PTHR46641">
    <property type="entry name" value="FMRFAMIDE RECEPTOR-RELATED"/>
    <property type="match status" value="1"/>
</dbReference>
<dbReference type="InterPro" id="IPR052954">
    <property type="entry name" value="GPCR-Ligand_Int"/>
</dbReference>
<sequence>MNTSVMESVDTFEPDNFLECQIAPWIWRIVPGFCICVGTIGNLLNVIILKRLNLRRFPRNILLVFLAVSDTTFLWTLALQYVLLALNGYSFLDNSDFLCRTTGFVGYTAGAFSSWVIVLLTMERTLAVRAPVFSRNKLTFKNCILACGVTLTVIAVLNCHLLYGFDYKDYAKGEQVSAEYHGVALMAASNCSFVSTWYMKFYVADWNIITITLYCVIPIVITILGNINIAMVIVSQRRQRANFRTTKNKVPDCDFTMTSIAGISSTDLNDANLKAQNTNSAMVGTINSEKYENQRITDISTSHTKPTRDCSVNEHDLSITKSDCKKKTRQKSQRQFQKHMAGKDKRGQHATRLLFCICTCWILTFIPFAVLQVIRRNIDIDVPPKTACILELTRAVTHSLLYFNFALNFFFYFVSGTLFKNEWKKMVLQTRQALKRLHTC</sequence>
<keyword evidence="3 5" id="KW-1133">Transmembrane helix</keyword>
<comment type="subcellular location">
    <subcellularLocation>
        <location evidence="1">Membrane</location>
    </subcellularLocation>
</comment>
<dbReference type="SUPFAM" id="SSF81321">
    <property type="entry name" value="Family A G protein-coupled receptor-like"/>
    <property type="match status" value="1"/>
</dbReference>
<dbReference type="EMBL" id="JAIWYP010000007">
    <property type="protein sequence ID" value="KAH3798276.1"/>
    <property type="molecule type" value="Genomic_DNA"/>
</dbReference>
<keyword evidence="8" id="KW-1185">Reference proteome</keyword>
<evidence type="ECO:0000256" key="3">
    <source>
        <dbReference type="ARBA" id="ARBA00022989"/>
    </source>
</evidence>
<dbReference type="AlphaFoldDB" id="A0A9D4J3D5"/>
<feature type="transmembrane region" description="Helical" evidence="5">
    <location>
        <begin position="353"/>
        <end position="374"/>
    </location>
</feature>
<feature type="transmembrane region" description="Helical" evidence="5">
    <location>
        <begin position="25"/>
        <end position="49"/>
    </location>
</feature>
<keyword evidence="4 5" id="KW-0472">Membrane</keyword>
<evidence type="ECO:0000313" key="8">
    <source>
        <dbReference type="Proteomes" id="UP000828390"/>
    </source>
</evidence>
<name>A0A9D4J3D5_DREPO</name>
<evidence type="ECO:0000256" key="1">
    <source>
        <dbReference type="ARBA" id="ARBA00004370"/>
    </source>
</evidence>
<evidence type="ECO:0000313" key="7">
    <source>
        <dbReference type="EMBL" id="KAH3798276.1"/>
    </source>
</evidence>
<dbReference type="Pfam" id="PF00001">
    <property type="entry name" value="7tm_1"/>
    <property type="match status" value="1"/>
</dbReference>
<comment type="caution">
    <text evidence="7">The sequence shown here is derived from an EMBL/GenBank/DDBJ whole genome shotgun (WGS) entry which is preliminary data.</text>
</comment>
<evidence type="ECO:0000256" key="4">
    <source>
        <dbReference type="ARBA" id="ARBA00023136"/>
    </source>
</evidence>
<dbReference type="PROSITE" id="PS50262">
    <property type="entry name" value="G_PROTEIN_RECEP_F1_2"/>
    <property type="match status" value="1"/>
</dbReference>
<accession>A0A9D4J3D5</accession>
<dbReference type="GO" id="GO:0016020">
    <property type="term" value="C:membrane"/>
    <property type="evidence" value="ECO:0007669"/>
    <property type="project" value="UniProtKB-SubCell"/>
</dbReference>
<feature type="transmembrane region" description="Helical" evidence="5">
    <location>
        <begin position="104"/>
        <end position="122"/>
    </location>
</feature>
<dbReference type="PRINTS" id="PR00237">
    <property type="entry name" value="GPCRRHODOPSN"/>
</dbReference>
<proteinExistence type="predicted"/>
<dbReference type="InterPro" id="IPR017452">
    <property type="entry name" value="GPCR_Rhodpsn_7TM"/>
</dbReference>
<feature type="transmembrane region" description="Helical" evidence="5">
    <location>
        <begin position="61"/>
        <end position="84"/>
    </location>
</feature>
<dbReference type="Gene3D" id="1.20.1070.10">
    <property type="entry name" value="Rhodopsin 7-helix transmembrane proteins"/>
    <property type="match status" value="1"/>
</dbReference>
<dbReference type="GO" id="GO:0004930">
    <property type="term" value="F:G protein-coupled receptor activity"/>
    <property type="evidence" value="ECO:0007669"/>
    <property type="project" value="InterPro"/>
</dbReference>
<dbReference type="PANTHER" id="PTHR46641:SF25">
    <property type="entry name" value="CNMAMIDE RECEPTOR-RELATED"/>
    <property type="match status" value="1"/>
</dbReference>
<organism evidence="7 8">
    <name type="scientific">Dreissena polymorpha</name>
    <name type="common">Zebra mussel</name>
    <name type="synonym">Mytilus polymorpha</name>
    <dbReference type="NCBI Taxonomy" id="45954"/>
    <lineage>
        <taxon>Eukaryota</taxon>
        <taxon>Metazoa</taxon>
        <taxon>Spiralia</taxon>
        <taxon>Lophotrochozoa</taxon>
        <taxon>Mollusca</taxon>
        <taxon>Bivalvia</taxon>
        <taxon>Autobranchia</taxon>
        <taxon>Heteroconchia</taxon>
        <taxon>Euheterodonta</taxon>
        <taxon>Imparidentia</taxon>
        <taxon>Neoheterodontei</taxon>
        <taxon>Myida</taxon>
        <taxon>Dreissenoidea</taxon>
        <taxon>Dreissenidae</taxon>
        <taxon>Dreissena</taxon>
    </lineage>
</organism>
<feature type="domain" description="G-protein coupled receptors family 1 profile" evidence="6">
    <location>
        <begin position="41"/>
        <end position="412"/>
    </location>
</feature>
<keyword evidence="2 5" id="KW-0812">Transmembrane</keyword>
<protein>
    <recommendedName>
        <fullName evidence="6">G-protein coupled receptors family 1 profile domain-containing protein</fullName>
    </recommendedName>
</protein>
<feature type="transmembrane region" description="Helical" evidence="5">
    <location>
        <begin position="143"/>
        <end position="163"/>
    </location>
</feature>
<evidence type="ECO:0000259" key="6">
    <source>
        <dbReference type="PROSITE" id="PS50262"/>
    </source>
</evidence>
<feature type="transmembrane region" description="Helical" evidence="5">
    <location>
        <begin position="400"/>
        <end position="419"/>
    </location>
</feature>
<evidence type="ECO:0000256" key="2">
    <source>
        <dbReference type="ARBA" id="ARBA00022692"/>
    </source>
</evidence>
<reference evidence="7" key="2">
    <citation type="submission" date="2020-11" db="EMBL/GenBank/DDBJ databases">
        <authorList>
            <person name="McCartney M.A."/>
            <person name="Auch B."/>
            <person name="Kono T."/>
            <person name="Mallez S."/>
            <person name="Becker A."/>
            <person name="Gohl D.M."/>
            <person name="Silverstein K.A.T."/>
            <person name="Koren S."/>
            <person name="Bechman K.B."/>
            <person name="Herman A."/>
            <person name="Abrahante J.E."/>
            <person name="Garbe J."/>
        </authorList>
    </citation>
    <scope>NUCLEOTIDE SEQUENCE</scope>
    <source>
        <strain evidence="7">Duluth1</strain>
        <tissue evidence="7">Whole animal</tissue>
    </source>
</reference>